<dbReference type="GeneID" id="37226235"/>
<reference evidence="2 3" key="1">
    <citation type="submission" date="2018-02" db="EMBL/GenBank/DDBJ databases">
        <title>The genomes of Aspergillus section Nigri reveals drivers in fungal speciation.</title>
        <authorList>
            <consortium name="DOE Joint Genome Institute"/>
            <person name="Vesth T.C."/>
            <person name="Nybo J."/>
            <person name="Theobald S."/>
            <person name="Brandl J."/>
            <person name="Frisvad J.C."/>
            <person name="Nielsen K.F."/>
            <person name="Lyhne E.K."/>
            <person name="Kogle M.E."/>
            <person name="Kuo A."/>
            <person name="Riley R."/>
            <person name="Clum A."/>
            <person name="Nolan M."/>
            <person name="Lipzen A."/>
            <person name="Salamov A."/>
            <person name="Henrissat B."/>
            <person name="Wiebenga A."/>
            <person name="De vries R.P."/>
            <person name="Grigoriev I.V."/>
            <person name="Mortensen U.H."/>
            <person name="Andersen M.R."/>
            <person name="Baker S.E."/>
        </authorList>
    </citation>
    <scope>NUCLEOTIDE SEQUENCE [LARGE SCALE GENOMIC DNA]</scope>
    <source>
        <strain evidence="2 3">CBS 121593</strain>
    </source>
</reference>
<evidence type="ECO:0000313" key="3">
    <source>
        <dbReference type="Proteomes" id="UP000249402"/>
    </source>
</evidence>
<name>A0A395H3Y9_9EURO</name>
<dbReference type="Proteomes" id="UP000249402">
    <property type="component" value="Unassembled WGS sequence"/>
</dbReference>
<organism evidence="2 3">
    <name type="scientific">Aspergillus ibericus CBS 121593</name>
    <dbReference type="NCBI Taxonomy" id="1448316"/>
    <lineage>
        <taxon>Eukaryota</taxon>
        <taxon>Fungi</taxon>
        <taxon>Dikarya</taxon>
        <taxon>Ascomycota</taxon>
        <taxon>Pezizomycotina</taxon>
        <taxon>Eurotiomycetes</taxon>
        <taxon>Eurotiomycetidae</taxon>
        <taxon>Eurotiales</taxon>
        <taxon>Aspergillaceae</taxon>
        <taxon>Aspergillus</taxon>
        <taxon>Aspergillus subgen. Circumdati</taxon>
    </lineage>
</organism>
<keyword evidence="1" id="KW-0812">Transmembrane</keyword>
<dbReference type="VEuPathDB" id="FungiDB:BO80DRAFT_443642"/>
<dbReference type="OrthoDB" id="5313079at2759"/>
<evidence type="ECO:0000313" key="2">
    <source>
        <dbReference type="EMBL" id="RAL02333.1"/>
    </source>
</evidence>
<sequence>MGWRTQIIACCIFGLHATWMFLMDIRATYTGNIPAAFNMTIFNGIEDHVKYLVWRNTWLKFVEAIRRRSVDSNESGYSAGSGTMVRSWGWISETRGRFGRW</sequence>
<protein>
    <submittedName>
        <fullName evidence="2">Uncharacterized protein</fullName>
    </submittedName>
</protein>
<dbReference type="RefSeq" id="XP_025576660.1">
    <property type="nucleotide sequence ID" value="XM_025721370.1"/>
</dbReference>
<feature type="transmembrane region" description="Helical" evidence="1">
    <location>
        <begin position="6"/>
        <end position="23"/>
    </location>
</feature>
<dbReference type="EMBL" id="KZ824431">
    <property type="protein sequence ID" value="RAL02333.1"/>
    <property type="molecule type" value="Genomic_DNA"/>
</dbReference>
<dbReference type="AlphaFoldDB" id="A0A395H3Y9"/>
<accession>A0A395H3Y9</accession>
<proteinExistence type="predicted"/>
<dbReference type="STRING" id="1448316.A0A395H3Y9"/>
<keyword evidence="1" id="KW-1133">Transmembrane helix</keyword>
<keyword evidence="3" id="KW-1185">Reference proteome</keyword>
<evidence type="ECO:0000256" key="1">
    <source>
        <dbReference type="SAM" id="Phobius"/>
    </source>
</evidence>
<keyword evidence="1" id="KW-0472">Membrane</keyword>
<gene>
    <name evidence="2" type="ORF">BO80DRAFT_443642</name>
</gene>